<reference evidence="2 3" key="1">
    <citation type="journal article" date="2005" name="Int. J. Syst. Evol. Microbiol.">
        <title>Bacillus cibi sp. nov., isolated from jeotgal, a traditional Korean fermented seafood.</title>
        <authorList>
            <person name="Yoon J.H."/>
            <person name="Lee C.H."/>
            <person name="Oh T.K."/>
        </authorList>
    </citation>
    <scope>NUCLEOTIDE SEQUENCE [LARGE SCALE GENOMIC DNA]</scope>
    <source>
        <strain evidence="2 3">DSM 16189</strain>
    </source>
</reference>
<dbReference type="Proteomes" id="UP000028549">
    <property type="component" value="Unassembled WGS sequence"/>
</dbReference>
<keyword evidence="1" id="KW-0812">Transmembrane</keyword>
<dbReference type="AlphaFoldDB" id="A0A084H140"/>
<keyword evidence="1" id="KW-0472">Membrane</keyword>
<evidence type="ECO:0000313" key="2">
    <source>
        <dbReference type="EMBL" id="KEZ53302.1"/>
    </source>
</evidence>
<keyword evidence="3" id="KW-1185">Reference proteome</keyword>
<evidence type="ECO:0000256" key="1">
    <source>
        <dbReference type="SAM" id="Phobius"/>
    </source>
</evidence>
<accession>A0A084H140</accession>
<name>A0A084H140_METID</name>
<keyword evidence="1" id="KW-1133">Transmembrane helix</keyword>
<comment type="caution">
    <text evidence="2">The sequence shown here is derived from an EMBL/GenBank/DDBJ whole genome shotgun (WGS) entry which is preliminary data.</text>
</comment>
<gene>
    <name evidence="2" type="ORF">GS18_0206780</name>
</gene>
<protein>
    <submittedName>
        <fullName evidence="2">Uncharacterized protein</fullName>
    </submittedName>
</protein>
<feature type="transmembrane region" description="Helical" evidence="1">
    <location>
        <begin position="68"/>
        <end position="87"/>
    </location>
</feature>
<dbReference type="EMBL" id="JNVC02000002">
    <property type="protein sequence ID" value="KEZ53302.1"/>
    <property type="molecule type" value="Genomic_DNA"/>
</dbReference>
<proteinExistence type="predicted"/>
<dbReference type="OrthoDB" id="2991597at2"/>
<sequence>MSQNYYNLCCQYNGQVVRISDRFGRQHVGRITNVTRQRVFIQPLGGGGRGRGGFGMGYYGGYGPGYGYPYGIGLAFVTGVVLGGLLFW</sequence>
<dbReference type="RefSeq" id="WP_029280767.1">
    <property type="nucleotide sequence ID" value="NZ_CANLZQ010000004.1"/>
</dbReference>
<evidence type="ECO:0000313" key="3">
    <source>
        <dbReference type="Proteomes" id="UP000028549"/>
    </source>
</evidence>
<dbReference type="STRING" id="246786.GS18_0206780"/>
<organism evidence="2 3">
    <name type="scientific">Metabacillus indicus</name>
    <name type="common">Bacillus indicus</name>
    <dbReference type="NCBI Taxonomy" id="246786"/>
    <lineage>
        <taxon>Bacteria</taxon>
        <taxon>Bacillati</taxon>
        <taxon>Bacillota</taxon>
        <taxon>Bacilli</taxon>
        <taxon>Bacillales</taxon>
        <taxon>Bacillaceae</taxon>
        <taxon>Metabacillus</taxon>
    </lineage>
</organism>